<evidence type="ECO:0000259" key="1">
    <source>
        <dbReference type="PROSITE" id="PS51186"/>
    </source>
</evidence>
<dbReference type="RefSeq" id="WP_204082920.1">
    <property type="nucleotide sequence ID" value="NZ_BOND01000026.1"/>
</dbReference>
<keyword evidence="3" id="KW-1185">Reference proteome</keyword>
<dbReference type="AlphaFoldDB" id="A0A1H3NTY7"/>
<accession>A0A1H3NTY7</accession>
<keyword evidence="2" id="KW-0808">Transferase</keyword>
<evidence type="ECO:0000313" key="2">
    <source>
        <dbReference type="EMBL" id="SDY92294.1"/>
    </source>
</evidence>
<organism evidence="2 3">
    <name type="scientific">Asanoa ishikariensis</name>
    <dbReference type="NCBI Taxonomy" id="137265"/>
    <lineage>
        <taxon>Bacteria</taxon>
        <taxon>Bacillati</taxon>
        <taxon>Actinomycetota</taxon>
        <taxon>Actinomycetes</taxon>
        <taxon>Micromonosporales</taxon>
        <taxon>Micromonosporaceae</taxon>
        <taxon>Asanoa</taxon>
    </lineage>
</organism>
<dbReference type="InterPro" id="IPR016181">
    <property type="entry name" value="Acyl_CoA_acyltransferase"/>
</dbReference>
<dbReference type="InterPro" id="IPR000182">
    <property type="entry name" value="GNAT_dom"/>
</dbReference>
<dbReference type="GO" id="GO:0016747">
    <property type="term" value="F:acyltransferase activity, transferring groups other than amino-acyl groups"/>
    <property type="evidence" value="ECO:0007669"/>
    <property type="project" value="InterPro"/>
</dbReference>
<reference evidence="3" key="1">
    <citation type="submission" date="2016-10" db="EMBL/GenBank/DDBJ databases">
        <authorList>
            <person name="Varghese N."/>
            <person name="Submissions S."/>
        </authorList>
    </citation>
    <scope>NUCLEOTIDE SEQUENCE [LARGE SCALE GENOMIC DNA]</scope>
    <source>
        <strain evidence="3">DSM 44718</strain>
    </source>
</reference>
<dbReference type="STRING" id="137265.SAMN05421684_2325"/>
<dbReference type="PANTHER" id="PTHR41700:SF1">
    <property type="entry name" value="N-ACETYLTRANSFERASE DOMAIN-CONTAINING PROTEIN"/>
    <property type="match status" value="1"/>
</dbReference>
<dbReference type="EMBL" id="FNQB01000001">
    <property type="protein sequence ID" value="SDY92294.1"/>
    <property type="molecule type" value="Genomic_DNA"/>
</dbReference>
<name>A0A1H3NTY7_9ACTN</name>
<dbReference type="SUPFAM" id="SSF55729">
    <property type="entry name" value="Acyl-CoA N-acyltransferases (Nat)"/>
    <property type="match status" value="1"/>
</dbReference>
<gene>
    <name evidence="2" type="ORF">SAMN05421684_2325</name>
</gene>
<dbReference type="PROSITE" id="PS51186">
    <property type="entry name" value="GNAT"/>
    <property type="match status" value="1"/>
</dbReference>
<protein>
    <submittedName>
        <fullName evidence="2">Predicted acetyltransferase, GNAT superfamily</fullName>
    </submittedName>
</protein>
<dbReference type="Gene3D" id="3.40.630.30">
    <property type="match status" value="1"/>
</dbReference>
<dbReference type="PANTHER" id="PTHR41700">
    <property type="entry name" value="GCN5-RELATED N-ACETYLTRANSFERASE"/>
    <property type="match status" value="1"/>
</dbReference>
<proteinExistence type="predicted"/>
<dbReference type="Proteomes" id="UP000199632">
    <property type="component" value="Unassembled WGS sequence"/>
</dbReference>
<dbReference type="InterPro" id="IPR038764">
    <property type="entry name" value="GNAT_N_AcTrfase_prd"/>
</dbReference>
<sequence length="283" mass="30916">MDELIAEAKEVATAAATRLGITVRELREPVAHDEAARLFGRIWRTDSPNELLDARMMRALSYAGNYVVGAFRDDQMIGAAVAFFGLDHLHSHITGVDPATQSRGAGHAIKLHQRAWALDRRIESVHWTFDPLVRRNAYFNLHKLGARAVKYLPDFYGVMTDGINAGDATSDRLYIQWDVASPEAIAAAAGDSREINMQAVYAAGAEVALGRDDFGRPSPGKAVHDGQPLLVAVPLDIEAMRGTDPPLAVAWRREVGDALCAAFDSGYRIAGMARDGWYVMEAE</sequence>
<feature type="domain" description="N-acetyltransferase" evidence="1">
    <location>
        <begin position="21"/>
        <end position="164"/>
    </location>
</feature>
<evidence type="ECO:0000313" key="3">
    <source>
        <dbReference type="Proteomes" id="UP000199632"/>
    </source>
</evidence>